<reference evidence="1" key="1">
    <citation type="submission" date="2021-08" db="EMBL/GenBank/DDBJ databases">
        <title>The first chromosome-level gecko genome reveals the dynamic sex chromosomes of Neotropical dwarf geckos (Sphaerodactylidae: Sphaerodactylus).</title>
        <authorList>
            <person name="Pinto B.J."/>
            <person name="Keating S.E."/>
            <person name="Gamble T."/>
        </authorList>
    </citation>
    <scope>NUCLEOTIDE SEQUENCE</scope>
    <source>
        <strain evidence="1">TG3544</strain>
    </source>
</reference>
<dbReference type="Proteomes" id="UP000827872">
    <property type="component" value="Linkage Group LG07"/>
</dbReference>
<dbReference type="EMBL" id="CM037620">
    <property type="protein sequence ID" value="KAH7994686.1"/>
    <property type="molecule type" value="Genomic_DNA"/>
</dbReference>
<evidence type="ECO:0000313" key="1">
    <source>
        <dbReference type="EMBL" id="KAH7994686.1"/>
    </source>
</evidence>
<protein>
    <submittedName>
        <fullName evidence="1">Uncharacterized protein</fullName>
    </submittedName>
</protein>
<organism evidence="1 2">
    <name type="scientific">Sphaerodactylus townsendi</name>
    <dbReference type="NCBI Taxonomy" id="933632"/>
    <lineage>
        <taxon>Eukaryota</taxon>
        <taxon>Metazoa</taxon>
        <taxon>Chordata</taxon>
        <taxon>Craniata</taxon>
        <taxon>Vertebrata</taxon>
        <taxon>Euteleostomi</taxon>
        <taxon>Lepidosauria</taxon>
        <taxon>Squamata</taxon>
        <taxon>Bifurcata</taxon>
        <taxon>Gekkota</taxon>
        <taxon>Sphaerodactylidae</taxon>
        <taxon>Sphaerodactylus</taxon>
    </lineage>
</organism>
<evidence type="ECO:0000313" key="2">
    <source>
        <dbReference type="Proteomes" id="UP000827872"/>
    </source>
</evidence>
<comment type="caution">
    <text evidence="1">The sequence shown here is derived from an EMBL/GenBank/DDBJ whole genome shotgun (WGS) entry which is preliminary data.</text>
</comment>
<name>A0ACB8EPW9_9SAUR</name>
<sequence length="169" mass="18616">MKETAHPALQVSPSGTIICLPKETQTIGISPVLGELLSSRGWHYWEVTVTGSETYKIGICYSGVPPDSTLGQNNSSWCLYCSSKTSLIYTVLHNSKMSDVIVTEHPARIGILLDYNTGRLLFFNAERGQCLFAIRQKFTASAHPVFGLEQPGILQLHTGMELPEFVKNS</sequence>
<keyword evidence="2" id="KW-1185">Reference proteome</keyword>
<accession>A0ACB8EPW9</accession>
<gene>
    <name evidence="1" type="ORF">K3G42_013843</name>
</gene>
<proteinExistence type="predicted"/>